<keyword evidence="2" id="KW-0812">Transmembrane</keyword>
<proteinExistence type="predicted"/>
<dbReference type="InterPro" id="IPR019051">
    <property type="entry name" value="Trp_biosyn_TM_oprn/chp"/>
</dbReference>
<dbReference type="EMBL" id="VKHS01000179">
    <property type="protein sequence ID" value="MBB0229853.1"/>
    <property type="molecule type" value="Genomic_DNA"/>
</dbReference>
<feature type="transmembrane region" description="Helical" evidence="2">
    <location>
        <begin position="189"/>
        <end position="208"/>
    </location>
</feature>
<dbReference type="RefSeq" id="WP_182662751.1">
    <property type="nucleotide sequence ID" value="NZ_VKHS01000179.1"/>
</dbReference>
<evidence type="ECO:0000256" key="1">
    <source>
        <dbReference type="SAM" id="MobiDB-lite"/>
    </source>
</evidence>
<dbReference type="InterPro" id="IPR011746">
    <property type="entry name" value="Trp_synth-assoc_CHP"/>
</dbReference>
<name>A0A7W3XWI1_9ACTN</name>
<protein>
    <submittedName>
        <fullName evidence="3">TIGR02234 family membrane protein</fullName>
    </submittedName>
</protein>
<organism evidence="3 4">
    <name type="scientific">Streptomyces calidiresistens</name>
    <dbReference type="NCBI Taxonomy" id="1485586"/>
    <lineage>
        <taxon>Bacteria</taxon>
        <taxon>Bacillati</taxon>
        <taxon>Actinomycetota</taxon>
        <taxon>Actinomycetes</taxon>
        <taxon>Kitasatosporales</taxon>
        <taxon>Streptomycetaceae</taxon>
        <taxon>Streptomyces</taxon>
    </lineage>
</organism>
<keyword evidence="4" id="KW-1185">Reference proteome</keyword>
<feature type="compositionally biased region" description="Low complexity" evidence="1">
    <location>
        <begin position="15"/>
        <end position="27"/>
    </location>
</feature>
<evidence type="ECO:0000313" key="3">
    <source>
        <dbReference type="EMBL" id="MBB0229853.1"/>
    </source>
</evidence>
<gene>
    <name evidence="3" type="ORF">FOE67_10080</name>
</gene>
<evidence type="ECO:0000313" key="4">
    <source>
        <dbReference type="Proteomes" id="UP000530234"/>
    </source>
</evidence>
<feature type="compositionally biased region" description="Basic and acidic residues" evidence="1">
    <location>
        <begin position="1"/>
        <end position="14"/>
    </location>
</feature>
<feature type="transmembrane region" description="Helical" evidence="2">
    <location>
        <begin position="140"/>
        <end position="160"/>
    </location>
</feature>
<dbReference type="Pfam" id="PF09534">
    <property type="entry name" value="Trp_oprn_chp"/>
    <property type="match status" value="1"/>
</dbReference>
<accession>A0A7W3XWI1</accession>
<evidence type="ECO:0000256" key="2">
    <source>
        <dbReference type="SAM" id="Phobius"/>
    </source>
</evidence>
<sequence length="267" mass="26477">MNDPQRRTPSRDAGPDAAPDGGTAPADDGADRPTPGPRDGSADRVDPEPTDEPARTPGAPGRAARRALPLALAAGSVGAAVVLIASGQRWAEALASGAAGGTLPVTVTGGEVSGLPSALALVGLASLVAVFAVRRTGRRIVSGVLLLAGAGAVASAVAGARDTAALRSAAAETTGLTQASLSGVDHTPWPWVSALGGLAIVLAGVLALRHGAAWPAMSGRYERTGPSGVRAGGRGGRGPGRRAGRPADPERPEEMWKAMDRGEDPTG</sequence>
<feature type="compositionally biased region" description="Basic and acidic residues" evidence="1">
    <location>
        <begin position="245"/>
        <end position="267"/>
    </location>
</feature>
<keyword evidence="2" id="KW-0472">Membrane</keyword>
<dbReference type="AlphaFoldDB" id="A0A7W3XWI1"/>
<reference evidence="4" key="1">
    <citation type="submission" date="2019-10" db="EMBL/GenBank/DDBJ databases">
        <title>Streptomyces sp. nov., a novel actinobacterium isolated from alkaline environment.</title>
        <authorList>
            <person name="Golinska P."/>
        </authorList>
    </citation>
    <scope>NUCLEOTIDE SEQUENCE [LARGE SCALE GENOMIC DNA]</scope>
    <source>
        <strain evidence="4">DSM 42108</strain>
    </source>
</reference>
<keyword evidence="2" id="KW-1133">Transmembrane helix</keyword>
<feature type="region of interest" description="Disordered" evidence="1">
    <location>
        <begin position="221"/>
        <end position="267"/>
    </location>
</feature>
<dbReference type="Proteomes" id="UP000530234">
    <property type="component" value="Unassembled WGS sequence"/>
</dbReference>
<comment type="caution">
    <text evidence="3">The sequence shown here is derived from an EMBL/GenBank/DDBJ whole genome shotgun (WGS) entry which is preliminary data.</text>
</comment>
<dbReference type="NCBIfam" id="TIGR02234">
    <property type="entry name" value="trp_oprn_chp"/>
    <property type="match status" value="1"/>
</dbReference>
<feature type="region of interest" description="Disordered" evidence="1">
    <location>
        <begin position="1"/>
        <end position="63"/>
    </location>
</feature>
<feature type="transmembrane region" description="Helical" evidence="2">
    <location>
        <begin position="114"/>
        <end position="133"/>
    </location>
</feature>
<feature type="transmembrane region" description="Helical" evidence="2">
    <location>
        <begin position="67"/>
        <end position="86"/>
    </location>
</feature>